<feature type="transmembrane region" description="Helical" evidence="9">
    <location>
        <begin position="155"/>
        <end position="175"/>
    </location>
</feature>
<dbReference type="GO" id="GO:0006123">
    <property type="term" value="P:mitochondrial electron transport, cytochrome c to oxygen"/>
    <property type="evidence" value="ECO:0007669"/>
    <property type="project" value="TreeGrafter"/>
</dbReference>
<evidence type="ECO:0000259" key="10">
    <source>
        <dbReference type="PROSITE" id="PS50253"/>
    </source>
</evidence>
<reference evidence="11" key="1">
    <citation type="journal article" date="2017" name="Mol. Phylogenet. Evol.">
        <title>Phylogenetic analysis of two Plectus mitochondrial genomes (Nematoda: Plectida) supports a sister group relationship between Plectida and Rhabditida within Chromadorea.</title>
        <authorList>
            <person name="Kim J."/>
            <person name="Kern E."/>
            <person name="Kim T."/>
            <person name="Sim M."/>
            <person name="Kim J."/>
            <person name="Kim Y."/>
            <person name="Park C."/>
            <person name="Nadler S.A."/>
            <person name="Park J.K."/>
        </authorList>
    </citation>
    <scope>NUCLEOTIDE SEQUENCE</scope>
</reference>
<feature type="transmembrane region" description="Helical" evidence="9">
    <location>
        <begin position="234"/>
        <end position="256"/>
    </location>
</feature>
<evidence type="ECO:0000256" key="6">
    <source>
        <dbReference type="ARBA" id="ARBA00022989"/>
    </source>
</evidence>
<dbReference type="PROSITE" id="PS50253">
    <property type="entry name" value="COX3"/>
    <property type="match status" value="1"/>
</dbReference>
<evidence type="ECO:0000256" key="8">
    <source>
        <dbReference type="RuleBase" id="RU003375"/>
    </source>
</evidence>
<feature type="transmembrane region" description="Helical" evidence="9">
    <location>
        <begin position="187"/>
        <end position="213"/>
    </location>
</feature>
<dbReference type="Pfam" id="PF00510">
    <property type="entry name" value="COX3"/>
    <property type="match status" value="1"/>
</dbReference>
<dbReference type="InterPro" id="IPR035973">
    <property type="entry name" value="Cyt_c_oxidase_su3-like_sf"/>
</dbReference>
<proteinExistence type="inferred from homology"/>
<geneLocation type="mitochondrion" evidence="11"/>
<accession>A0A1U7AFR8</accession>
<evidence type="ECO:0000256" key="7">
    <source>
        <dbReference type="ARBA" id="ARBA00023136"/>
    </source>
</evidence>
<dbReference type="EMBL" id="KX017523">
    <property type="protein sequence ID" value="AOW68748.1"/>
    <property type="molecule type" value="Genomic_DNA"/>
</dbReference>
<organism evidence="11">
    <name type="scientific">Plectus acuminatus</name>
    <name type="common">Nematode worm</name>
    <name type="synonym">Plectus communis</name>
    <dbReference type="NCBI Taxonomy" id="70689"/>
    <lineage>
        <taxon>Eukaryota</taxon>
        <taxon>Metazoa</taxon>
        <taxon>Ecdysozoa</taxon>
        <taxon>Nematoda</taxon>
        <taxon>Chromadorea</taxon>
        <taxon>Plectida</taxon>
        <taxon>Plectina</taxon>
        <taxon>Plectoidea</taxon>
        <taxon>Plectidae</taxon>
        <taxon>Plectus</taxon>
    </lineage>
</organism>
<evidence type="ECO:0000256" key="5">
    <source>
        <dbReference type="ARBA" id="ARBA00022967"/>
    </source>
</evidence>
<comment type="subcellular location">
    <subcellularLocation>
        <location evidence="1">Membrane</location>
        <topology evidence="1">Multi-pass membrane protein</topology>
    </subcellularLocation>
</comment>
<keyword evidence="6 9" id="KW-1133">Transmembrane helix</keyword>
<dbReference type="InterPro" id="IPR033945">
    <property type="entry name" value="Cyt_c_oxase_su3_dom"/>
</dbReference>
<dbReference type="SUPFAM" id="SSF81452">
    <property type="entry name" value="Cytochrome c oxidase subunit III-like"/>
    <property type="match status" value="1"/>
</dbReference>
<dbReference type="InterPro" id="IPR000298">
    <property type="entry name" value="Cyt_c_oxidase-like_su3"/>
</dbReference>
<feature type="transmembrane region" description="Helical" evidence="9">
    <location>
        <begin position="39"/>
        <end position="57"/>
    </location>
</feature>
<keyword evidence="7 9" id="KW-0472">Membrane</keyword>
<dbReference type="PANTHER" id="PTHR11403:SF7">
    <property type="entry name" value="CYTOCHROME C OXIDASE SUBUNIT 3"/>
    <property type="match status" value="1"/>
</dbReference>
<protein>
    <recommendedName>
        <fullName evidence="3 8">Cytochrome c oxidase subunit 3</fullName>
    </recommendedName>
</protein>
<evidence type="ECO:0000256" key="4">
    <source>
        <dbReference type="ARBA" id="ARBA00022692"/>
    </source>
</evidence>
<feature type="domain" description="Heme-copper oxidase subunit III family profile" evidence="10">
    <location>
        <begin position="3"/>
        <end position="257"/>
    </location>
</feature>
<evidence type="ECO:0000313" key="11">
    <source>
        <dbReference type="EMBL" id="AOW68748.1"/>
    </source>
</evidence>
<feature type="transmembrane region" description="Helical" evidence="9">
    <location>
        <begin position="77"/>
        <end position="100"/>
    </location>
</feature>
<dbReference type="InterPro" id="IPR024791">
    <property type="entry name" value="Cyt_c/ubiquinol_Oxase_su3"/>
</dbReference>
<keyword evidence="8 11" id="KW-0496">Mitochondrion</keyword>
<dbReference type="GO" id="GO:0005739">
    <property type="term" value="C:mitochondrion"/>
    <property type="evidence" value="ECO:0007669"/>
    <property type="project" value="TreeGrafter"/>
</dbReference>
<feature type="transmembrane region" description="Helical" evidence="9">
    <location>
        <begin position="6"/>
        <end position="27"/>
    </location>
</feature>
<dbReference type="GO" id="GO:0004129">
    <property type="term" value="F:cytochrome-c oxidase activity"/>
    <property type="evidence" value="ECO:0007669"/>
    <property type="project" value="InterPro"/>
</dbReference>
<dbReference type="CDD" id="cd01665">
    <property type="entry name" value="Cyt_c_Oxidase_III"/>
    <property type="match status" value="1"/>
</dbReference>
<evidence type="ECO:0000256" key="1">
    <source>
        <dbReference type="ARBA" id="ARBA00004141"/>
    </source>
</evidence>
<comment type="function">
    <text evidence="8">Component of the cytochrome c oxidase, the last enzyme in the mitochondrial electron transport chain which drives oxidative phosphorylation. The respiratory chain contains 3 multisubunit complexes succinate dehydrogenase (complex II, CII), ubiquinol-cytochrome c oxidoreductase (cytochrome b-c1 complex, complex III, CIII) and cytochrome c oxidase (complex IV, CIV), that cooperate to transfer electrons derived from NADH and succinate to molecular oxygen, creating an electrochemical gradient over the inner membrane that drives transmembrane transport and the ATP synthase. Cytochrome c oxidase is the component of the respiratory chain that catalyzes the reduction of oxygen to water. Electrons originating from reduced cytochrome c in the intermembrane space (IMS) are transferred via the dinuclear copper A center (CU(A)) of subunit 2 and heme A of subunit 1 to the active site in subunit 1, a binuclear center (BNC) formed by heme A3 and copper B (CU(B)). The BNC reduces molecular oxygen to 2 water molecules using 4 electrons from cytochrome c in the IMS and 4 protons from the mitochondrial matrix.</text>
</comment>
<dbReference type="InterPro" id="IPR013833">
    <property type="entry name" value="Cyt_c_oxidase_su3_a-hlx"/>
</dbReference>
<gene>
    <name evidence="11" type="primary">COX3</name>
</gene>
<dbReference type="Gene3D" id="1.20.120.80">
    <property type="entry name" value="Cytochrome c oxidase, subunit III, four-helix bundle"/>
    <property type="match status" value="1"/>
</dbReference>
<keyword evidence="4 8" id="KW-0812">Transmembrane</keyword>
<dbReference type="AlphaFoldDB" id="A0A1U7AFR8"/>
<evidence type="ECO:0000256" key="3">
    <source>
        <dbReference type="ARBA" id="ARBA00015944"/>
    </source>
</evidence>
<dbReference type="Gene3D" id="1.10.287.70">
    <property type="match status" value="1"/>
</dbReference>
<keyword evidence="5" id="KW-1278">Translocase</keyword>
<dbReference type="PANTHER" id="PTHR11403">
    <property type="entry name" value="CYTOCHROME C OXIDASE SUBUNIT III"/>
    <property type="match status" value="1"/>
</dbReference>
<evidence type="ECO:0000256" key="9">
    <source>
        <dbReference type="SAM" id="Phobius"/>
    </source>
</evidence>
<dbReference type="GO" id="GO:0016020">
    <property type="term" value="C:membrane"/>
    <property type="evidence" value="ECO:0007669"/>
    <property type="project" value="UniProtKB-SubCell"/>
</dbReference>
<sequence length="257" mass="29610">MFFFHGFHIVSNSIYPLSAAIISLALTTSSVVMFKFGSLLPLFISLFSLLFLMFVWFKDVVAEAQSGYHNFYVIDGLKFGMALFIFSEVMFFFGFFWSFFDSSLVPNHELGMQWGPVGVNAINPFDVPLLNTAILLSSGVTATWAHHSLLNNKDALMPMLFTIVLGAYFTFLQWFEYSVASFTVSDSVFGTTFFVATGFHGLHVLIGTVFLIVTTIRLVKYHFNFLHHVGFEMCLWYWHFVDVVWLFLYVFIYWWAF</sequence>
<evidence type="ECO:0000256" key="2">
    <source>
        <dbReference type="ARBA" id="ARBA00010581"/>
    </source>
</evidence>
<name>A0A1U7AFR8_PLEAC</name>
<comment type="similarity">
    <text evidence="2 8">Belongs to the cytochrome c oxidase subunit 3 family.</text>
</comment>